<evidence type="ECO:0000313" key="2">
    <source>
        <dbReference type="Proteomes" id="UP000426027"/>
    </source>
</evidence>
<dbReference type="Pfam" id="PF08889">
    <property type="entry name" value="WbqC"/>
    <property type="match status" value="1"/>
</dbReference>
<dbReference type="KEGG" id="fls:GLV81_09105"/>
<dbReference type="RefSeq" id="WP_157478590.1">
    <property type="nucleotide sequence ID" value="NZ_CP046566.1"/>
</dbReference>
<dbReference type="AlphaFoldDB" id="A0A6I6G9K1"/>
<gene>
    <name evidence="1" type="ORF">GLV81_09105</name>
</gene>
<proteinExistence type="predicted"/>
<organism evidence="1 2">
    <name type="scientific">Phnomibacter ginsenosidimutans</name>
    <dbReference type="NCBI Taxonomy" id="2676868"/>
    <lineage>
        <taxon>Bacteria</taxon>
        <taxon>Pseudomonadati</taxon>
        <taxon>Bacteroidota</taxon>
        <taxon>Chitinophagia</taxon>
        <taxon>Chitinophagales</taxon>
        <taxon>Chitinophagaceae</taxon>
        <taxon>Phnomibacter</taxon>
    </lineage>
</organism>
<reference evidence="1 2" key="1">
    <citation type="submission" date="2019-11" db="EMBL/GenBank/DDBJ databases">
        <authorList>
            <person name="Im W.T."/>
        </authorList>
    </citation>
    <scope>NUCLEOTIDE SEQUENCE [LARGE SCALE GENOMIC DNA]</scope>
    <source>
        <strain evidence="1 2">SB-02</strain>
    </source>
</reference>
<dbReference type="Proteomes" id="UP000426027">
    <property type="component" value="Chromosome"/>
</dbReference>
<sequence length="88" mass="10435">MAEHSLRWVLQQLRWQGKIEYSTSFTPIISEDETDFRHRFLPKNRTQYLLPAYQQTFGERFETNLSILDLLFNLGPSAKNYLQQLPGT</sequence>
<dbReference type="InterPro" id="IPR014985">
    <property type="entry name" value="WbqC"/>
</dbReference>
<accession>A0A6I6G9K1</accession>
<protein>
    <submittedName>
        <fullName evidence="1">Uncharacterized protein</fullName>
    </submittedName>
</protein>
<dbReference type="EMBL" id="CP046566">
    <property type="protein sequence ID" value="QGW28233.1"/>
    <property type="molecule type" value="Genomic_DNA"/>
</dbReference>
<evidence type="ECO:0000313" key="1">
    <source>
        <dbReference type="EMBL" id="QGW28233.1"/>
    </source>
</evidence>
<name>A0A6I6G9K1_9BACT</name>
<keyword evidence="2" id="KW-1185">Reference proteome</keyword>